<evidence type="ECO:0000313" key="2">
    <source>
        <dbReference type="EMBL" id="KIE43166.1"/>
    </source>
</evidence>
<keyword evidence="1" id="KW-0732">Signal</keyword>
<dbReference type="Proteomes" id="UP000031433">
    <property type="component" value="Unassembled WGS sequence"/>
</dbReference>
<dbReference type="AlphaFoldDB" id="A0A0C1QYC7"/>
<reference evidence="2 3" key="1">
    <citation type="submission" date="2015-01" db="EMBL/GenBank/DDBJ databases">
        <title>Genome sequence of the anaerobic bacterium Geobacter soli GSS01, a dissimilatory Fe(III) reducer from soil.</title>
        <authorList>
            <person name="Yang G."/>
            <person name="Zhou S."/>
        </authorList>
    </citation>
    <scope>NUCLEOTIDE SEQUENCE [LARGE SCALE GENOMIC DNA]</scope>
    <source>
        <strain evidence="2 3">GSS01</strain>
    </source>
</reference>
<accession>A0A0C1QYC7</accession>
<gene>
    <name evidence="2" type="ORF">SE37_11245</name>
</gene>
<comment type="caution">
    <text evidence="2">The sequence shown here is derived from an EMBL/GenBank/DDBJ whole genome shotgun (WGS) entry which is preliminary data.</text>
</comment>
<evidence type="ECO:0008006" key="4">
    <source>
        <dbReference type="Google" id="ProtNLM"/>
    </source>
</evidence>
<sequence length="113" mass="12166">MNAPLRTVIAALLVAAAPAVGSTTDTGTMMCAKGIVSIGTTAGEVLAKCGQPATATNREDRRVAREWQSSGGRRLTTVSIDDWIFNFGPNQFQYQVILENGRVVRIESLDYGY</sequence>
<dbReference type="Pfam" id="PF11006">
    <property type="entry name" value="DUF2845"/>
    <property type="match status" value="1"/>
</dbReference>
<feature type="signal peptide" evidence="1">
    <location>
        <begin position="1"/>
        <end position="21"/>
    </location>
</feature>
<protein>
    <recommendedName>
        <fullName evidence="4">Lipoprotein</fullName>
    </recommendedName>
</protein>
<dbReference type="EMBL" id="JXBL01000001">
    <property type="protein sequence ID" value="KIE43166.1"/>
    <property type="molecule type" value="Genomic_DNA"/>
</dbReference>
<keyword evidence="3" id="KW-1185">Reference proteome</keyword>
<proteinExistence type="predicted"/>
<dbReference type="InterPro" id="IPR021268">
    <property type="entry name" value="DUF2845"/>
</dbReference>
<evidence type="ECO:0000313" key="3">
    <source>
        <dbReference type="Proteomes" id="UP000031433"/>
    </source>
</evidence>
<name>A0A0C1QYC7_9BACT</name>
<evidence type="ECO:0000256" key="1">
    <source>
        <dbReference type="SAM" id="SignalP"/>
    </source>
</evidence>
<feature type="chain" id="PRO_5002137587" description="Lipoprotein" evidence="1">
    <location>
        <begin position="22"/>
        <end position="113"/>
    </location>
</feature>
<dbReference type="RefSeq" id="WP_039646390.1">
    <property type="nucleotide sequence ID" value="NZ_JXBL01000001.1"/>
</dbReference>
<organism evidence="2 3">
    <name type="scientific">Geobacter soli</name>
    <dbReference type="NCBI Taxonomy" id="1510391"/>
    <lineage>
        <taxon>Bacteria</taxon>
        <taxon>Pseudomonadati</taxon>
        <taxon>Thermodesulfobacteriota</taxon>
        <taxon>Desulfuromonadia</taxon>
        <taxon>Geobacterales</taxon>
        <taxon>Geobacteraceae</taxon>
        <taxon>Geobacter</taxon>
    </lineage>
</organism>